<gene>
    <name evidence="2" type="ORF">bhn_I0569</name>
</gene>
<evidence type="ECO:0000256" key="1">
    <source>
        <dbReference type="SAM" id="SignalP"/>
    </source>
</evidence>
<dbReference type="EMBL" id="CP017831">
    <property type="protein sequence ID" value="AOZ95603.1"/>
    <property type="molecule type" value="Genomic_DNA"/>
</dbReference>
<dbReference type="Proteomes" id="UP000179284">
    <property type="component" value="Chromosome I"/>
</dbReference>
<evidence type="ECO:0000313" key="3">
    <source>
        <dbReference type="Proteomes" id="UP000179284"/>
    </source>
</evidence>
<name>A0A1D9NZB3_9FIRM</name>
<feature type="signal peptide" evidence="1">
    <location>
        <begin position="1"/>
        <end position="27"/>
    </location>
</feature>
<dbReference type="OrthoDB" id="2024099at2"/>
<keyword evidence="3" id="KW-1185">Reference proteome</keyword>
<sequence length="368" mass="40951">MKKNSWIILALITVLTTACGTSGGTSADGNSTEKESLEAQNEAQVEGNSFANDFIEMTIPSEFDGICRVENEPDRLSVIYKEGEDAGYGGLEFYVWVREVTPDYAGGPQIKIGELVSADGKDYDVVVGYPSEVQWDFNKSYSMPEDYKRIADAEKDICNTIQAVNGATYKAGAGIHGEDLYGDVLDKYVKAVSEGWDANKLEEEKMSPQFYEVATFSEGSAGDRIGFAYLDVNLDGVDELFVGEIAEGDFKGVVYDIYTVVNRQPQLVVSGSARNRYFVYDNAFIVNEYSGGAAESGSMVYNLDYNTTEMTLQWGTKYDGYENEAQPWFITYDGEEWENVTEEDYNNRVADTSKYVRFDYTPLSSLAK</sequence>
<dbReference type="KEGG" id="bhu:bhn_I0569"/>
<dbReference type="RefSeq" id="WP_071175367.1">
    <property type="nucleotide sequence ID" value="NZ_CP017831.1"/>
</dbReference>
<organism evidence="2 3">
    <name type="scientific">Butyrivibrio hungatei</name>
    <dbReference type="NCBI Taxonomy" id="185008"/>
    <lineage>
        <taxon>Bacteria</taxon>
        <taxon>Bacillati</taxon>
        <taxon>Bacillota</taxon>
        <taxon>Clostridia</taxon>
        <taxon>Lachnospirales</taxon>
        <taxon>Lachnospiraceae</taxon>
        <taxon>Butyrivibrio</taxon>
    </lineage>
</organism>
<dbReference type="AlphaFoldDB" id="A0A1D9NZB3"/>
<dbReference type="PROSITE" id="PS51257">
    <property type="entry name" value="PROKAR_LIPOPROTEIN"/>
    <property type="match status" value="1"/>
</dbReference>
<feature type="chain" id="PRO_5009443974" description="Lipoprotein" evidence="1">
    <location>
        <begin position="28"/>
        <end position="368"/>
    </location>
</feature>
<evidence type="ECO:0000313" key="2">
    <source>
        <dbReference type="EMBL" id="AOZ95603.1"/>
    </source>
</evidence>
<proteinExistence type="predicted"/>
<keyword evidence="1" id="KW-0732">Signal</keyword>
<reference evidence="3" key="1">
    <citation type="submission" date="2016-10" db="EMBL/GenBank/DDBJ databases">
        <title>The complete genome sequence of the rumen bacterium Butyrivibrio hungatei MB2003.</title>
        <authorList>
            <person name="Palevich N."/>
            <person name="Kelly W.J."/>
            <person name="Leahy S.C."/>
            <person name="Altermann E."/>
            <person name="Rakonjac J."/>
            <person name="Attwood G.T."/>
        </authorList>
    </citation>
    <scope>NUCLEOTIDE SEQUENCE [LARGE SCALE GENOMIC DNA]</scope>
    <source>
        <strain evidence="3">MB2003</strain>
    </source>
</reference>
<evidence type="ECO:0008006" key="4">
    <source>
        <dbReference type="Google" id="ProtNLM"/>
    </source>
</evidence>
<accession>A0A1D9NZB3</accession>
<protein>
    <recommendedName>
        <fullName evidence="4">Lipoprotein</fullName>
    </recommendedName>
</protein>